<keyword evidence="13" id="KW-1185">Reference proteome</keyword>
<dbReference type="Pfam" id="PF00005">
    <property type="entry name" value="ABC_tran"/>
    <property type="match status" value="1"/>
</dbReference>
<dbReference type="GO" id="GO:0140359">
    <property type="term" value="F:ABC-type transporter activity"/>
    <property type="evidence" value="ECO:0007669"/>
    <property type="project" value="InterPro"/>
</dbReference>
<name>A0A8K1FMZ2_PYTOL</name>
<dbReference type="SUPFAM" id="SSF52540">
    <property type="entry name" value="P-loop containing nucleoside triphosphate hydrolases"/>
    <property type="match status" value="1"/>
</dbReference>
<dbReference type="CDD" id="cd03263">
    <property type="entry name" value="ABC_subfamily_A"/>
    <property type="match status" value="1"/>
</dbReference>
<dbReference type="GO" id="GO:0016020">
    <property type="term" value="C:membrane"/>
    <property type="evidence" value="ECO:0007669"/>
    <property type="project" value="UniProtKB-SubCell"/>
</dbReference>
<feature type="domain" description="ABC transporter" evidence="11">
    <location>
        <begin position="588"/>
        <end position="821"/>
    </location>
</feature>
<evidence type="ECO:0000256" key="1">
    <source>
        <dbReference type="ARBA" id="ARBA00004141"/>
    </source>
</evidence>
<comment type="similarity">
    <text evidence="2">Belongs to the ABC transporter superfamily. ABCA family.</text>
</comment>
<dbReference type="InterPro" id="IPR027417">
    <property type="entry name" value="P-loop_NTPase"/>
</dbReference>
<comment type="caution">
    <text evidence="12">The sequence shown here is derived from an EMBL/GenBank/DDBJ whole genome shotgun (WGS) entry which is preliminary data.</text>
</comment>
<dbReference type="FunFam" id="3.40.50.300:FF:000298">
    <property type="entry name" value="ATP-binding cassette sub-family A member 12"/>
    <property type="match status" value="1"/>
</dbReference>
<dbReference type="InterPro" id="IPR003593">
    <property type="entry name" value="AAA+_ATPase"/>
</dbReference>
<dbReference type="PANTHER" id="PTHR19229">
    <property type="entry name" value="ATP-BINDING CASSETTE TRANSPORTER SUBFAMILY A ABCA"/>
    <property type="match status" value="1"/>
</dbReference>
<dbReference type="InterPro" id="IPR003439">
    <property type="entry name" value="ABC_transporter-like_ATP-bd"/>
</dbReference>
<keyword evidence="9 10" id="KW-0472">Membrane</keyword>
<evidence type="ECO:0000256" key="10">
    <source>
        <dbReference type="SAM" id="Phobius"/>
    </source>
</evidence>
<gene>
    <name evidence="12" type="ORF">Poli38472_014240</name>
</gene>
<evidence type="ECO:0000256" key="7">
    <source>
        <dbReference type="ARBA" id="ARBA00022840"/>
    </source>
</evidence>
<dbReference type="Gene3D" id="3.40.50.300">
    <property type="entry name" value="P-loop containing nucleotide triphosphate hydrolases"/>
    <property type="match status" value="1"/>
</dbReference>
<dbReference type="PROSITE" id="PS50893">
    <property type="entry name" value="ABC_TRANSPORTER_2"/>
    <property type="match status" value="1"/>
</dbReference>
<feature type="transmembrane region" description="Helical" evidence="10">
    <location>
        <begin position="494"/>
        <end position="515"/>
    </location>
</feature>
<dbReference type="EMBL" id="SPLM01000041">
    <property type="protein sequence ID" value="TMW64123.1"/>
    <property type="molecule type" value="Genomic_DNA"/>
</dbReference>
<evidence type="ECO:0000256" key="5">
    <source>
        <dbReference type="ARBA" id="ARBA00022737"/>
    </source>
</evidence>
<dbReference type="PROSITE" id="PS00211">
    <property type="entry name" value="ABC_TRANSPORTER_1"/>
    <property type="match status" value="1"/>
</dbReference>
<dbReference type="InterPro" id="IPR017871">
    <property type="entry name" value="ABC_transporter-like_CS"/>
</dbReference>
<dbReference type="InterPro" id="IPR013525">
    <property type="entry name" value="ABC2_TM"/>
</dbReference>
<dbReference type="GO" id="GO:0005524">
    <property type="term" value="F:ATP binding"/>
    <property type="evidence" value="ECO:0007669"/>
    <property type="project" value="UniProtKB-KW"/>
</dbReference>
<sequence length="1154" mass="126899">MTLKQRHPAGMALEVLIPAIFILLVGLLKTTMVNTSIPAGWSGETKEGMAYNLFDRTSGKIDGIGAPVPLFYMHEATMTGLILSLGAQAFKNGHNMQELSTTDLAACKKGLVVYGAVTANASSPHKIPEACGGKMMDVWYPRIKSANGSSVPKIPSLRESIEFYSTADDLETYVSSDAYGSGPEHPRNFGAIVFDQFPSDLEVGKFSSIEYTVRMNSTGGARSGTGLIPLTIGDPPELTPFDKELTTDYYSRYAVSRFMTLQTLVTRFVTCMPTWDLSKKRALLKPLRQAPQPYLGAAVAPFPIDAFEESPFCSKIKTVFPIIFIQAYLYCLSRILVAFIYEKESRQRELMKILGVSEASIITSWYITYGLILLVGTLIQVLAGLTGLFANSSPIVMFIFFYLFGLSMLAFAFCVSAIFSKARAGSLVGLIVFFIMYFVSSSFSAETSSLSKSLGCLLPPVALSLGVQSVANLEATGQGVTFSNISTVSKNFRLSSALLVLIVDIVLYTLVGIYFEKVVPKEWGTTQKWYFPVSPSYWRGRRARASSQTDAIGVQSGPAADDLILDVNPTVEPVNSELHEQERKGEVLSVQRLRKEFAVPGGTKVAVKGLNLVMYKDQITCLLGHNGAGKTTLISMLTGMIAPSSGTATFQGMSFTEDMDEIRQSLGICFQHDVLYADLSVEEHLYFYGRIKGYTQGELTEVVNRQIKEVGLTEKRGVKSSDLSGGMKRKLSVAISLLGDSSLVFLDEPTSGMDPYSRRSTWEILLNNRNGRVMVLTTHFMDEADILGDRIAIMAEGELRCCGSSLFLKNRYGAGYNLTLVKDDKHCNDSEVIDFVTMFVPNAQVLSNVGSEIAFQLPLDASHIFARMFAELDNRLPTLGLLSYGVSVTTLEEVFIKVAEADDDGQQHTLNKLARQDTIPVLGDMNSTINAGSHVSKESLFVMHLPALLLKRFRVAKRDRKIVRHWHHHQSEFNRMARAAATHEATTRTSAATLHPTDRPGTTTLATYLSGDHARWQSNYWSRTLATSMRERERDRKMVIFSTILPVILITSGLAVLKSGNGTVNDPKIALSTDAYEAKDQSPTPYFCQANGDTWCSAAMFPAVFTGAKPEQLSNDVIKRYDSSSPMVFNVTYKYPSVDLADATGYGLRLGEEL</sequence>
<evidence type="ECO:0000259" key="11">
    <source>
        <dbReference type="PROSITE" id="PS50893"/>
    </source>
</evidence>
<feature type="transmembrane region" description="Helical" evidence="10">
    <location>
        <begin position="395"/>
        <end position="419"/>
    </location>
</feature>
<dbReference type="Proteomes" id="UP000794436">
    <property type="component" value="Unassembled WGS sequence"/>
</dbReference>
<feature type="transmembrane region" description="Helical" evidence="10">
    <location>
        <begin position="12"/>
        <end position="28"/>
    </location>
</feature>
<feature type="transmembrane region" description="Helical" evidence="10">
    <location>
        <begin position="1038"/>
        <end position="1057"/>
    </location>
</feature>
<keyword evidence="7" id="KW-0067">ATP-binding</keyword>
<evidence type="ECO:0000256" key="2">
    <source>
        <dbReference type="ARBA" id="ARBA00008869"/>
    </source>
</evidence>
<dbReference type="OrthoDB" id="10255969at2759"/>
<dbReference type="Pfam" id="PF12698">
    <property type="entry name" value="ABC2_membrane_3"/>
    <property type="match status" value="1"/>
</dbReference>
<reference evidence="12" key="1">
    <citation type="submission" date="2019-03" db="EMBL/GenBank/DDBJ databases">
        <title>Long read genome sequence of the mycoparasitic Pythium oligandrum ATCC 38472 isolated from sugarbeet rhizosphere.</title>
        <authorList>
            <person name="Gaulin E."/>
        </authorList>
    </citation>
    <scope>NUCLEOTIDE SEQUENCE</scope>
    <source>
        <strain evidence="12">ATCC 38472_TT</strain>
    </source>
</reference>
<dbReference type="AlphaFoldDB" id="A0A8K1FMZ2"/>
<dbReference type="SMART" id="SM00382">
    <property type="entry name" value="AAA"/>
    <property type="match status" value="1"/>
</dbReference>
<keyword evidence="5" id="KW-0677">Repeat</keyword>
<evidence type="ECO:0000256" key="6">
    <source>
        <dbReference type="ARBA" id="ARBA00022741"/>
    </source>
</evidence>
<keyword evidence="4 10" id="KW-0812">Transmembrane</keyword>
<feature type="transmembrane region" description="Helical" evidence="10">
    <location>
        <begin position="426"/>
        <end position="445"/>
    </location>
</feature>
<evidence type="ECO:0000313" key="12">
    <source>
        <dbReference type="EMBL" id="TMW64123.1"/>
    </source>
</evidence>
<dbReference type="PANTHER" id="PTHR19229:SF36">
    <property type="entry name" value="ATP-BINDING CASSETTE SUB-FAMILY A MEMBER 2"/>
    <property type="match status" value="1"/>
</dbReference>
<feature type="transmembrane region" description="Helical" evidence="10">
    <location>
        <begin position="319"/>
        <end position="341"/>
    </location>
</feature>
<evidence type="ECO:0000256" key="3">
    <source>
        <dbReference type="ARBA" id="ARBA00022448"/>
    </source>
</evidence>
<dbReference type="GO" id="GO:0016887">
    <property type="term" value="F:ATP hydrolysis activity"/>
    <property type="evidence" value="ECO:0007669"/>
    <property type="project" value="InterPro"/>
</dbReference>
<protein>
    <recommendedName>
        <fullName evidence="11">ABC transporter domain-containing protein</fullName>
    </recommendedName>
</protein>
<evidence type="ECO:0000313" key="13">
    <source>
        <dbReference type="Proteomes" id="UP000794436"/>
    </source>
</evidence>
<feature type="transmembrane region" description="Helical" evidence="10">
    <location>
        <begin position="362"/>
        <end position="383"/>
    </location>
</feature>
<organism evidence="12 13">
    <name type="scientific">Pythium oligandrum</name>
    <name type="common">Mycoparasitic fungus</name>
    <dbReference type="NCBI Taxonomy" id="41045"/>
    <lineage>
        <taxon>Eukaryota</taxon>
        <taxon>Sar</taxon>
        <taxon>Stramenopiles</taxon>
        <taxon>Oomycota</taxon>
        <taxon>Peronosporomycetes</taxon>
        <taxon>Pythiales</taxon>
        <taxon>Pythiaceae</taxon>
        <taxon>Pythium</taxon>
    </lineage>
</organism>
<proteinExistence type="inferred from homology"/>
<evidence type="ECO:0000256" key="9">
    <source>
        <dbReference type="ARBA" id="ARBA00023136"/>
    </source>
</evidence>
<evidence type="ECO:0000256" key="8">
    <source>
        <dbReference type="ARBA" id="ARBA00022989"/>
    </source>
</evidence>
<evidence type="ECO:0000256" key="4">
    <source>
        <dbReference type="ARBA" id="ARBA00022692"/>
    </source>
</evidence>
<accession>A0A8K1FMZ2</accession>
<keyword evidence="6" id="KW-0547">Nucleotide-binding</keyword>
<keyword evidence="8 10" id="KW-1133">Transmembrane helix</keyword>
<keyword evidence="3" id="KW-0813">Transport</keyword>
<comment type="subcellular location">
    <subcellularLocation>
        <location evidence="1">Membrane</location>
        <topology evidence="1">Multi-pass membrane protein</topology>
    </subcellularLocation>
</comment>
<dbReference type="InterPro" id="IPR026082">
    <property type="entry name" value="ABCA"/>
</dbReference>
<dbReference type="GO" id="GO:0005319">
    <property type="term" value="F:lipid transporter activity"/>
    <property type="evidence" value="ECO:0007669"/>
    <property type="project" value="TreeGrafter"/>
</dbReference>